<gene>
    <name evidence="6" type="ORF">Ga0074812_12736</name>
</gene>
<dbReference type="AlphaFoldDB" id="A0A0S4QW53"/>
<evidence type="ECO:0000256" key="1">
    <source>
        <dbReference type="ARBA" id="ARBA00004255"/>
    </source>
</evidence>
<comment type="subcellular location">
    <subcellularLocation>
        <location evidence="1">Golgi apparatus membrane</location>
        <topology evidence="1">Peripheral membrane protein</topology>
        <orientation evidence="1">Cytoplasmic side</orientation>
    </subcellularLocation>
</comment>
<keyword evidence="7" id="KW-1185">Reference proteome</keyword>
<protein>
    <submittedName>
        <fullName evidence="6">PEP-CTERM protein-sorting domain-containing protein</fullName>
    </submittedName>
</protein>
<evidence type="ECO:0000256" key="4">
    <source>
        <dbReference type="ARBA" id="ARBA00023136"/>
    </source>
</evidence>
<name>A0A0S4QW53_9ACTN</name>
<dbReference type="Pfam" id="PF05719">
    <property type="entry name" value="GPP34"/>
    <property type="match status" value="1"/>
</dbReference>
<keyword evidence="2" id="KW-0333">Golgi apparatus</keyword>
<dbReference type="Proteomes" id="UP000198802">
    <property type="component" value="Unassembled WGS sequence"/>
</dbReference>
<organism evidence="6 7">
    <name type="scientific">Parafrankia irregularis</name>
    <dbReference type="NCBI Taxonomy" id="795642"/>
    <lineage>
        <taxon>Bacteria</taxon>
        <taxon>Bacillati</taxon>
        <taxon>Actinomycetota</taxon>
        <taxon>Actinomycetes</taxon>
        <taxon>Frankiales</taxon>
        <taxon>Frankiaceae</taxon>
        <taxon>Parafrankia</taxon>
    </lineage>
</organism>
<sequence>MEPPSSLPAQLFLLAYDLEHNRMHRSPYLGLSLRAAALTDLLHQGVIADDNGRVLLVTPSGGTSAAHGPARHSPARRGATQRGRSPHGRGPQPSSARPGRPPSSAGASSTDPLHAKLITEIAASGRERSWRYWVGRRPRGTDRIVRQHLADGGWIRLEHRRIIGIIPATGVTVRDRVMVLRLQHAVDEALRGTPGSSRSRSPGRAAVAGAGHTADPAPASLAALLAAGQIGALRGRRVRRELRHRLAAVEMVAGPAVPALRAAVRSQQSAAAAG</sequence>
<dbReference type="EMBL" id="FAOZ01000027">
    <property type="protein sequence ID" value="CUU59359.1"/>
    <property type="molecule type" value="Genomic_DNA"/>
</dbReference>
<dbReference type="GO" id="GO:0012505">
    <property type="term" value="C:endomembrane system"/>
    <property type="evidence" value="ECO:0007669"/>
    <property type="project" value="UniProtKB-ARBA"/>
</dbReference>
<accession>A0A0S4QW53</accession>
<keyword evidence="3" id="KW-0446">Lipid-binding</keyword>
<evidence type="ECO:0000313" key="6">
    <source>
        <dbReference type="EMBL" id="CUU59359.1"/>
    </source>
</evidence>
<feature type="compositionally biased region" description="Low complexity" evidence="5">
    <location>
        <begin position="88"/>
        <end position="109"/>
    </location>
</feature>
<evidence type="ECO:0000256" key="5">
    <source>
        <dbReference type="SAM" id="MobiDB-lite"/>
    </source>
</evidence>
<feature type="region of interest" description="Disordered" evidence="5">
    <location>
        <begin position="58"/>
        <end position="114"/>
    </location>
</feature>
<dbReference type="GO" id="GO:0070273">
    <property type="term" value="F:phosphatidylinositol-4-phosphate binding"/>
    <property type="evidence" value="ECO:0007669"/>
    <property type="project" value="InterPro"/>
</dbReference>
<evidence type="ECO:0000313" key="7">
    <source>
        <dbReference type="Proteomes" id="UP000198802"/>
    </source>
</evidence>
<reference evidence="7" key="1">
    <citation type="submission" date="2015-11" db="EMBL/GenBank/DDBJ databases">
        <authorList>
            <person name="Varghese N."/>
        </authorList>
    </citation>
    <scope>NUCLEOTIDE SEQUENCE [LARGE SCALE GENOMIC DNA]</scope>
    <source>
        <strain evidence="7">DSM 45899</strain>
    </source>
</reference>
<dbReference type="GO" id="GO:0005737">
    <property type="term" value="C:cytoplasm"/>
    <property type="evidence" value="ECO:0007669"/>
    <property type="project" value="UniProtKB-ARBA"/>
</dbReference>
<feature type="region of interest" description="Disordered" evidence="5">
    <location>
        <begin position="191"/>
        <end position="212"/>
    </location>
</feature>
<keyword evidence="4" id="KW-0472">Membrane</keyword>
<dbReference type="InterPro" id="IPR038261">
    <property type="entry name" value="GPP34-like_sf"/>
</dbReference>
<evidence type="ECO:0000256" key="2">
    <source>
        <dbReference type="ARBA" id="ARBA00023034"/>
    </source>
</evidence>
<dbReference type="Gene3D" id="1.10.3630.10">
    <property type="entry name" value="yeast vps74-n-term truncation variant domain like"/>
    <property type="match status" value="1"/>
</dbReference>
<proteinExistence type="predicted"/>
<dbReference type="RefSeq" id="WP_091283407.1">
    <property type="nucleotide sequence ID" value="NZ_FAOZ01000027.1"/>
</dbReference>
<dbReference type="InterPro" id="IPR008628">
    <property type="entry name" value="GPP34-like"/>
</dbReference>
<evidence type="ECO:0000256" key="3">
    <source>
        <dbReference type="ARBA" id="ARBA00023121"/>
    </source>
</evidence>